<keyword evidence="1" id="KW-0812">Transmembrane</keyword>
<organism evidence="2 3">
    <name type="scientific">Frondihabitans sucicola</name>
    <dbReference type="NCBI Taxonomy" id="1268041"/>
    <lineage>
        <taxon>Bacteria</taxon>
        <taxon>Bacillati</taxon>
        <taxon>Actinomycetota</taxon>
        <taxon>Actinomycetes</taxon>
        <taxon>Micrococcales</taxon>
        <taxon>Microbacteriaceae</taxon>
        <taxon>Frondihabitans</taxon>
    </lineage>
</organism>
<feature type="transmembrane region" description="Helical" evidence="1">
    <location>
        <begin position="12"/>
        <end position="32"/>
    </location>
</feature>
<keyword evidence="1" id="KW-0472">Membrane</keyword>
<evidence type="ECO:0008006" key="4">
    <source>
        <dbReference type="Google" id="ProtNLM"/>
    </source>
</evidence>
<feature type="transmembrane region" description="Helical" evidence="1">
    <location>
        <begin position="389"/>
        <end position="407"/>
    </location>
</feature>
<proteinExistence type="predicted"/>
<dbReference type="EMBL" id="AP027732">
    <property type="protein sequence ID" value="BDZ48881.1"/>
    <property type="molecule type" value="Genomic_DNA"/>
</dbReference>
<sequence length="425" mass="46918">MELIHVLRAGVLPLIAKILLAGILFVTLYNVVTFSESTHAAVNRSFSDNADVNLYGLIDDLHDPDAFRSFRDSLPDLERLGAFYNQLSNDDELTFLSSFDQPLPIRDFPGDGSFEDGYGTGMSTRGPYTDEETGRTMVDVKSLQMNRNAFEFYKLRTSTGDTPDWETIDYEASVTPVVLGSDFEGVYEVGDTFVGTLYFAEMTFEVAGFLAPHSSIFYHDDINFFLDTSVVIPYPEQLRGFTEANKDFSGILSFAMVNGDIAASKNLATDEVLDRLASIASSTGFENYALLNVSPYLTQFTLTKKIIQSNLGLVVAIEGALVAGVLFAIFLLNRFLFARESNRYRIAWIAGTSRQRIFLTSLPSVLVAHGGIGAVVATAYLMYPQHSEAALRPVLLAFAAFVLLDLGQHGRLLATLIRTESGERR</sequence>
<evidence type="ECO:0000313" key="2">
    <source>
        <dbReference type="EMBL" id="BDZ48881.1"/>
    </source>
</evidence>
<keyword evidence="3" id="KW-1185">Reference proteome</keyword>
<gene>
    <name evidence="2" type="ORF">GCM10025867_11220</name>
</gene>
<keyword evidence="1" id="KW-1133">Transmembrane helix</keyword>
<protein>
    <recommendedName>
        <fullName evidence="4">MacB-like periplasmic core domain-containing protein</fullName>
    </recommendedName>
</protein>
<dbReference type="RefSeq" id="WP_286345787.1">
    <property type="nucleotide sequence ID" value="NZ_AP027732.1"/>
</dbReference>
<evidence type="ECO:0000256" key="1">
    <source>
        <dbReference type="SAM" id="Phobius"/>
    </source>
</evidence>
<feature type="transmembrane region" description="Helical" evidence="1">
    <location>
        <begin position="311"/>
        <end position="336"/>
    </location>
</feature>
<reference evidence="3" key="1">
    <citation type="journal article" date="2019" name="Int. J. Syst. Evol. Microbiol.">
        <title>The Global Catalogue of Microorganisms (GCM) 10K type strain sequencing project: providing services to taxonomists for standard genome sequencing and annotation.</title>
        <authorList>
            <consortium name="The Broad Institute Genomics Platform"/>
            <consortium name="The Broad Institute Genome Sequencing Center for Infectious Disease"/>
            <person name="Wu L."/>
            <person name="Ma J."/>
        </authorList>
    </citation>
    <scope>NUCLEOTIDE SEQUENCE [LARGE SCALE GENOMIC DNA]</scope>
    <source>
        <strain evidence="3">NBRC 108728</strain>
    </source>
</reference>
<name>A0ABM8GKH8_9MICO</name>
<dbReference type="Proteomes" id="UP001321486">
    <property type="component" value="Chromosome"/>
</dbReference>
<feature type="transmembrane region" description="Helical" evidence="1">
    <location>
        <begin position="357"/>
        <end position="383"/>
    </location>
</feature>
<evidence type="ECO:0000313" key="3">
    <source>
        <dbReference type="Proteomes" id="UP001321486"/>
    </source>
</evidence>
<accession>A0ABM8GKH8</accession>